<keyword evidence="5 8" id="KW-1133">Transmembrane helix</keyword>
<dbReference type="GO" id="GO:0005886">
    <property type="term" value="C:plasma membrane"/>
    <property type="evidence" value="ECO:0007669"/>
    <property type="project" value="UniProtKB-SubCell"/>
</dbReference>
<dbReference type="Gene3D" id="3.10.580.10">
    <property type="entry name" value="CBS-domain"/>
    <property type="match status" value="1"/>
</dbReference>
<dbReference type="AlphaFoldDB" id="A0A1J5SFD1"/>
<evidence type="ECO:0000256" key="1">
    <source>
        <dbReference type="ARBA" id="ARBA00004651"/>
    </source>
</evidence>
<keyword evidence="6" id="KW-0129">CBS domain</keyword>
<dbReference type="PROSITE" id="PS51371">
    <property type="entry name" value="CBS"/>
    <property type="match status" value="2"/>
</dbReference>
<protein>
    <submittedName>
        <fullName evidence="11">Magnesium and cobalt efflux protein CorC</fullName>
    </submittedName>
</protein>
<keyword evidence="2" id="KW-1003">Cell membrane</keyword>
<dbReference type="Pfam" id="PF01595">
    <property type="entry name" value="CNNM"/>
    <property type="match status" value="1"/>
</dbReference>
<keyword evidence="7 8" id="KW-0472">Membrane</keyword>
<dbReference type="InterPro" id="IPR002550">
    <property type="entry name" value="CNNM"/>
</dbReference>
<dbReference type="GO" id="GO:0050660">
    <property type="term" value="F:flavin adenine dinucleotide binding"/>
    <property type="evidence" value="ECO:0007669"/>
    <property type="project" value="InterPro"/>
</dbReference>
<dbReference type="InterPro" id="IPR036318">
    <property type="entry name" value="FAD-bd_PCMH-like_sf"/>
</dbReference>
<comment type="caution">
    <text evidence="11">The sequence shown here is derived from an EMBL/GenBank/DDBJ whole genome shotgun (WGS) entry which is preliminary data.</text>
</comment>
<accession>A0A1J5SFD1</accession>
<gene>
    <name evidence="11" type="primary">corC_14</name>
    <name evidence="11" type="ORF">GALL_190040</name>
</gene>
<dbReference type="Pfam" id="PF03471">
    <property type="entry name" value="CorC_HlyC"/>
    <property type="match status" value="1"/>
</dbReference>
<keyword evidence="4" id="KW-0677">Repeat</keyword>
<evidence type="ECO:0000256" key="8">
    <source>
        <dbReference type="SAM" id="Phobius"/>
    </source>
</evidence>
<dbReference type="SMART" id="SM01091">
    <property type="entry name" value="CorC_HlyC"/>
    <property type="match status" value="1"/>
</dbReference>
<dbReference type="PROSITE" id="PS51846">
    <property type="entry name" value="CNNM"/>
    <property type="match status" value="1"/>
</dbReference>
<evidence type="ECO:0000256" key="6">
    <source>
        <dbReference type="ARBA" id="ARBA00023122"/>
    </source>
</evidence>
<dbReference type="Gene3D" id="3.30.465.10">
    <property type="match status" value="1"/>
</dbReference>
<dbReference type="InterPro" id="IPR000644">
    <property type="entry name" value="CBS_dom"/>
</dbReference>
<dbReference type="InterPro" id="IPR046342">
    <property type="entry name" value="CBS_dom_sf"/>
</dbReference>
<evidence type="ECO:0000313" key="11">
    <source>
        <dbReference type="EMBL" id="OIQ98909.1"/>
    </source>
</evidence>
<reference evidence="11" key="1">
    <citation type="submission" date="2016-10" db="EMBL/GenBank/DDBJ databases">
        <title>Sequence of Gallionella enrichment culture.</title>
        <authorList>
            <person name="Poehlein A."/>
            <person name="Muehling M."/>
            <person name="Daniel R."/>
        </authorList>
    </citation>
    <scope>NUCLEOTIDE SEQUENCE</scope>
</reference>
<evidence type="ECO:0000256" key="3">
    <source>
        <dbReference type="ARBA" id="ARBA00022692"/>
    </source>
</evidence>
<dbReference type="Pfam" id="PF00571">
    <property type="entry name" value="CBS"/>
    <property type="match status" value="1"/>
</dbReference>
<dbReference type="InterPro" id="IPR044751">
    <property type="entry name" value="Ion_transp-like_CBS"/>
</dbReference>
<name>A0A1J5SFD1_9ZZZZ</name>
<evidence type="ECO:0000256" key="5">
    <source>
        <dbReference type="ARBA" id="ARBA00022989"/>
    </source>
</evidence>
<dbReference type="CDD" id="cd04590">
    <property type="entry name" value="CBS_pair_CorC_HlyC_assoc"/>
    <property type="match status" value="1"/>
</dbReference>
<feature type="domain" description="CBS" evidence="9">
    <location>
        <begin position="215"/>
        <end position="276"/>
    </location>
</feature>
<dbReference type="EMBL" id="MLJW01000112">
    <property type="protein sequence ID" value="OIQ98909.1"/>
    <property type="molecule type" value="Genomic_DNA"/>
</dbReference>
<sequence>MEIWILVLLILLSGFFAMSEMSIGASRMPILTQMAETGNEGARIACELRNQPSRLLAATQIGLTALATLLGVFGESMWVPRIESAIETDIAMLAFAKYPLSLLLVVGSITFVTIVVGEIIPKRIALARPETIASTLAPLMALFARLNRPFIWALAVASEKILALFPFKESAEYLASDEIRAMIAAGRRDGDLDETSGELLGNVFRLDDRKVASVMTPANDIIYLDLQAPSQINLEKIKTQRVSRFLVCKGGLTQLVGYIESRELLQHLLENEPLDLGKLPTHAIHYIPNTQSLIGVLDFFRAQKTHIAVVVNEFGQAEGLVTMSDLLSSVVGDVPSSVDEMPLAVQREDGSWLLDGLLPLDEMKDKLGLNALPEEDLGNYHTVGGFVITAVGHIPKKAETFDWNGWRFEVVDMDKNRVDEIFARPIGPAIPDE</sequence>
<keyword evidence="3 8" id="KW-0812">Transmembrane</keyword>
<evidence type="ECO:0000259" key="9">
    <source>
        <dbReference type="PROSITE" id="PS51371"/>
    </source>
</evidence>
<evidence type="ECO:0000256" key="7">
    <source>
        <dbReference type="ARBA" id="ARBA00023136"/>
    </source>
</evidence>
<comment type="subcellular location">
    <subcellularLocation>
        <location evidence="1">Cell membrane</location>
        <topology evidence="1">Multi-pass membrane protein</topology>
    </subcellularLocation>
</comment>
<dbReference type="InterPro" id="IPR016169">
    <property type="entry name" value="FAD-bd_PCMH_sub2"/>
</dbReference>
<dbReference type="InterPro" id="IPR005170">
    <property type="entry name" value="Transptr-assoc_dom"/>
</dbReference>
<evidence type="ECO:0000256" key="4">
    <source>
        <dbReference type="ARBA" id="ARBA00022737"/>
    </source>
</evidence>
<dbReference type="SUPFAM" id="SSF56176">
    <property type="entry name" value="FAD-binding/transporter-associated domain-like"/>
    <property type="match status" value="1"/>
</dbReference>
<dbReference type="PANTHER" id="PTHR43099:SF5">
    <property type="entry name" value="HLYC_CORC FAMILY TRANSPORTER"/>
    <property type="match status" value="1"/>
</dbReference>
<dbReference type="SUPFAM" id="SSF54631">
    <property type="entry name" value="CBS-domain pair"/>
    <property type="match status" value="1"/>
</dbReference>
<evidence type="ECO:0000259" key="10">
    <source>
        <dbReference type="PROSITE" id="PS51846"/>
    </source>
</evidence>
<dbReference type="PANTHER" id="PTHR43099">
    <property type="entry name" value="UPF0053 PROTEIN YRKA"/>
    <property type="match status" value="1"/>
</dbReference>
<proteinExistence type="predicted"/>
<feature type="domain" description="CBS" evidence="9">
    <location>
        <begin position="280"/>
        <end position="336"/>
    </location>
</feature>
<dbReference type="FunFam" id="3.30.465.10:FF:000023">
    <property type="entry name" value="Magnesium and cobalt transporter"/>
    <property type="match status" value="1"/>
</dbReference>
<feature type="transmembrane region" description="Helical" evidence="8">
    <location>
        <begin position="100"/>
        <end position="120"/>
    </location>
</feature>
<feature type="domain" description="CNNM transmembrane" evidence="10">
    <location>
        <begin position="1"/>
        <end position="196"/>
    </location>
</feature>
<organism evidence="11">
    <name type="scientific">mine drainage metagenome</name>
    <dbReference type="NCBI Taxonomy" id="410659"/>
    <lineage>
        <taxon>unclassified sequences</taxon>
        <taxon>metagenomes</taxon>
        <taxon>ecological metagenomes</taxon>
    </lineage>
</organism>
<dbReference type="InterPro" id="IPR051676">
    <property type="entry name" value="UPF0053_domain"/>
</dbReference>
<evidence type="ECO:0000256" key="2">
    <source>
        <dbReference type="ARBA" id="ARBA00022475"/>
    </source>
</evidence>